<dbReference type="Proteomes" id="UP000277204">
    <property type="component" value="Unassembled WGS sequence"/>
</dbReference>
<accession>A0A3P8EYT0</accession>
<sequence>MINIFFFIIVPTHTFIFAFSQNTNYIEIHQPVSMKLLISLLDASQVIS</sequence>
<organism evidence="2 3">
    <name type="scientific">Schistosoma margrebowiei</name>
    <dbReference type="NCBI Taxonomy" id="48269"/>
    <lineage>
        <taxon>Eukaryota</taxon>
        <taxon>Metazoa</taxon>
        <taxon>Spiralia</taxon>
        <taxon>Lophotrochozoa</taxon>
        <taxon>Platyhelminthes</taxon>
        <taxon>Trematoda</taxon>
        <taxon>Digenea</taxon>
        <taxon>Strigeidida</taxon>
        <taxon>Schistosomatoidea</taxon>
        <taxon>Schistosomatidae</taxon>
        <taxon>Schistosoma</taxon>
    </lineage>
</organism>
<name>A0A3P8EYT0_9TREM</name>
<reference evidence="2 3" key="1">
    <citation type="submission" date="2018-11" db="EMBL/GenBank/DDBJ databases">
        <authorList>
            <consortium name="Pathogen Informatics"/>
        </authorList>
    </citation>
    <scope>NUCLEOTIDE SEQUENCE [LARGE SCALE GENOMIC DNA]</scope>
    <source>
        <strain evidence="2 3">Zambia</strain>
    </source>
</reference>
<protein>
    <submittedName>
        <fullName evidence="2">Uncharacterized protein</fullName>
    </submittedName>
</protein>
<evidence type="ECO:0000256" key="1">
    <source>
        <dbReference type="SAM" id="SignalP"/>
    </source>
</evidence>
<keyword evidence="1" id="KW-0732">Signal</keyword>
<gene>
    <name evidence="2" type="ORF">SMRZ_LOCUS24191</name>
</gene>
<keyword evidence="3" id="KW-1185">Reference proteome</keyword>
<evidence type="ECO:0000313" key="2">
    <source>
        <dbReference type="EMBL" id="VDP50314.1"/>
    </source>
</evidence>
<feature type="chain" id="PRO_5018271681" evidence="1">
    <location>
        <begin position="21"/>
        <end position="48"/>
    </location>
</feature>
<dbReference type="AlphaFoldDB" id="A0A3P8EYT0"/>
<feature type="signal peptide" evidence="1">
    <location>
        <begin position="1"/>
        <end position="20"/>
    </location>
</feature>
<proteinExistence type="predicted"/>
<dbReference type="EMBL" id="UZAI01020221">
    <property type="protein sequence ID" value="VDP50314.1"/>
    <property type="molecule type" value="Genomic_DNA"/>
</dbReference>
<evidence type="ECO:0000313" key="3">
    <source>
        <dbReference type="Proteomes" id="UP000277204"/>
    </source>
</evidence>